<gene>
    <name evidence="2" type="ORF">DEO72_LG11g2578</name>
</gene>
<dbReference type="Proteomes" id="UP000501690">
    <property type="component" value="Linkage Group LG11"/>
</dbReference>
<feature type="region of interest" description="Disordered" evidence="1">
    <location>
        <begin position="34"/>
        <end position="54"/>
    </location>
</feature>
<reference evidence="2 3" key="1">
    <citation type="submission" date="2019-04" db="EMBL/GenBank/DDBJ databases">
        <title>An improved genome assembly and genetic linkage map for asparagus bean, Vigna unguiculata ssp. sesquipedialis.</title>
        <authorList>
            <person name="Xia Q."/>
            <person name="Zhang R."/>
            <person name="Dong Y."/>
        </authorList>
    </citation>
    <scope>NUCLEOTIDE SEQUENCE [LARGE SCALE GENOMIC DNA]</scope>
    <source>
        <tissue evidence="2">Leaf</tissue>
    </source>
</reference>
<evidence type="ECO:0000313" key="2">
    <source>
        <dbReference type="EMBL" id="QCE15567.1"/>
    </source>
</evidence>
<keyword evidence="3" id="KW-1185">Reference proteome</keyword>
<dbReference type="AlphaFoldDB" id="A0A4D6NUV1"/>
<name>A0A4D6NUV1_VIGUN</name>
<dbReference type="EMBL" id="CP039355">
    <property type="protein sequence ID" value="QCE15567.1"/>
    <property type="molecule type" value="Genomic_DNA"/>
</dbReference>
<evidence type="ECO:0000256" key="1">
    <source>
        <dbReference type="SAM" id="MobiDB-lite"/>
    </source>
</evidence>
<accession>A0A4D6NUV1</accession>
<proteinExistence type="predicted"/>
<organism evidence="2 3">
    <name type="scientific">Vigna unguiculata</name>
    <name type="common">Cowpea</name>
    <dbReference type="NCBI Taxonomy" id="3917"/>
    <lineage>
        <taxon>Eukaryota</taxon>
        <taxon>Viridiplantae</taxon>
        <taxon>Streptophyta</taxon>
        <taxon>Embryophyta</taxon>
        <taxon>Tracheophyta</taxon>
        <taxon>Spermatophyta</taxon>
        <taxon>Magnoliopsida</taxon>
        <taxon>eudicotyledons</taxon>
        <taxon>Gunneridae</taxon>
        <taxon>Pentapetalae</taxon>
        <taxon>rosids</taxon>
        <taxon>fabids</taxon>
        <taxon>Fabales</taxon>
        <taxon>Fabaceae</taxon>
        <taxon>Papilionoideae</taxon>
        <taxon>50 kb inversion clade</taxon>
        <taxon>NPAAA clade</taxon>
        <taxon>indigoferoid/millettioid clade</taxon>
        <taxon>Phaseoleae</taxon>
        <taxon>Vigna</taxon>
    </lineage>
</organism>
<evidence type="ECO:0000313" key="3">
    <source>
        <dbReference type="Proteomes" id="UP000501690"/>
    </source>
</evidence>
<sequence>MRSQLITNLPARDLIRTHPGPTKNLVLKAQRLAQQPAATKNKTPTLPRQLSSGTTSLTAWRHTQRCQAPGFSVYYTDFRIRFCKNKKKKGNGLCIPFQRPTRIPESILGVQSVRVVLGVQTVRALLGCRGKIVGGVGRSPGKRWRNGC</sequence>
<protein>
    <submittedName>
        <fullName evidence="2">Uncharacterized protein</fullName>
    </submittedName>
</protein>